<evidence type="ECO:0000313" key="2">
    <source>
        <dbReference type="Proteomes" id="UP000198287"/>
    </source>
</evidence>
<evidence type="ECO:0000313" key="1">
    <source>
        <dbReference type="EMBL" id="OXA45350.1"/>
    </source>
</evidence>
<accession>A0A226DJQ6</accession>
<dbReference type="InterPro" id="IPR036397">
    <property type="entry name" value="RNaseH_sf"/>
</dbReference>
<dbReference type="SUPFAM" id="SSF52047">
    <property type="entry name" value="RNI-like"/>
    <property type="match status" value="1"/>
</dbReference>
<organism evidence="1 2">
    <name type="scientific">Folsomia candida</name>
    <name type="common">Springtail</name>
    <dbReference type="NCBI Taxonomy" id="158441"/>
    <lineage>
        <taxon>Eukaryota</taxon>
        <taxon>Metazoa</taxon>
        <taxon>Ecdysozoa</taxon>
        <taxon>Arthropoda</taxon>
        <taxon>Hexapoda</taxon>
        <taxon>Collembola</taxon>
        <taxon>Entomobryomorpha</taxon>
        <taxon>Isotomoidea</taxon>
        <taxon>Isotomidae</taxon>
        <taxon>Proisotominae</taxon>
        <taxon>Folsomia</taxon>
    </lineage>
</organism>
<sequence length="1129" mass="128128">MHPPQPPVVDTVIKTLFKLKFSKIDLLTSKDNPPTQSGISREVGVSKHSVERGIKTLKKQLGQKTHNQSKFLVTFDEALISLQNTNWVRKAYYTTNAENKSRKLVLPREENFCKQYMVVGAMSGRGVLPLIKVPQKEKISAKYYVDHAKFTQGYAKDLEARFETKIILNSGIPVQSANILDIILAKLDILDLENSRLGCHVWRDVGASLLGKQTYLHVTKVFRYDEPNLYQATPVDAKLYRNLVIWDRFDPSVPTNKQGNVITKALSQVPQVTHEIDFRLGHMKDVAPIYQGIRLLGPTKIRHISIYASWKNISFNKVPVHSYLTISALPTLTSLKFNVHSYHPPRTIGPIGCQPFLQVLIDSAPNLTSLDVTGPIYPNLEGCKSLKVLKFMFRKCLHVLPLTCPQLNLADVTRMLGQVKDSVTEVELSYIGNQSVADKTQVKNPHTPVMSKLTSLSINSVNVYKIYDFFDEKHLPNLTSVSLINRFEESMLSADPNFWKRHRKVESLTLMLTGPWMGDEFEKIVQIFPSVKKFCLTMVLPCPISIKDWIMFQIWDLEQVNVHVRCVAASSRMIELLKNISPGKGVKRVLFKNTSIKEDDFSTCIDDLILLSRGFKRVEISGDEVSEIVDRIRLIFEARAAPIHFTGASKKVPVDPSNAMSKVLRNSLILDAIFAKLDLPDLKNSRLVCHEWNDVGTAVLAKRTRLQVNELLSYKWPKFDKVAPVNDKLLRRLLISYKFDPSTPKKRKTDVIKKALTHVPKVSQLTREIKFFVAEKKFLPAFLEGIRALGSTKIQDIEILSGWRLDPDGDYKIAPRAFQKLPPQPSLTSLKFTINSEFRLDRTTGCHEFHPLIQILIDAAPNLTTLDVAASLYPNLEGCSSLKVLKYKFGTYYNYNIPDINLDNVIKMLAQVKDSIQTVWDVPVMSNVTTLSTRSINTYQIRDFFDEDHFPKLKTLSIHQGTGTSHANLWGQHGEIQSLSVVVWSLRDKEFVGKLIRVFPAVKKLELRLEIAYHTSVSDINQTIEPFQIWDLERVNVHVATELQGVYPVLIQVLKAMSLMKGVKSVLFTGIFVKEDNFTPHVEDLILHSRGLTSVEMSGRMSTEIEERMRPIFEASGAPIHLRRSVPHN</sequence>
<dbReference type="InterPro" id="IPR032675">
    <property type="entry name" value="LRR_dom_sf"/>
</dbReference>
<protein>
    <recommendedName>
        <fullName evidence="3">F-box domain-containing protein</fullName>
    </recommendedName>
</protein>
<gene>
    <name evidence="1" type="ORF">Fcan01_20039</name>
</gene>
<keyword evidence="2" id="KW-1185">Reference proteome</keyword>
<dbReference type="EMBL" id="LNIX01000018">
    <property type="protein sequence ID" value="OXA45350.1"/>
    <property type="molecule type" value="Genomic_DNA"/>
</dbReference>
<reference evidence="1 2" key="1">
    <citation type="submission" date="2015-12" db="EMBL/GenBank/DDBJ databases">
        <title>The genome of Folsomia candida.</title>
        <authorList>
            <person name="Faddeeva A."/>
            <person name="Derks M.F."/>
            <person name="Anvar Y."/>
            <person name="Smit S."/>
            <person name="Van Straalen N."/>
            <person name="Roelofs D."/>
        </authorList>
    </citation>
    <scope>NUCLEOTIDE SEQUENCE [LARGE SCALE GENOMIC DNA]</scope>
    <source>
        <strain evidence="1 2">VU population</strain>
        <tissue evidence="1">Whole body</tissue>
    </source>
</reference>
<dbReference type="Gene3D" id="3.80.10.10">
    <property type="entry name" value="Ribonuclease Inhibitor"/>
    <property type="match status" value="1"/>
</dbReference>
<comment type="caution">
    <text evidence="1">The sequence shown here is derived from an EMBL/GenBank/DDBJ whole genome shotgun (WGS) entry which is preliminary data.</text>
</comment>
<dbReference type="Gene3D" id="3.30.420.10">
    <property type="entry name" value="Ribonuclease H-like superfamily/Ribonuclease H"/>
    <property type="match status" value="1"/>
</dbReference>
<dbReference type="Proteomes" id="UP000198287">
    <property type="component" value="Unassembled WGS sequence"/>
</dbReference>
<dbReference type="GO" id="GO:0003676">
    <property type="term" value="F:nucleic acid binding"/>
    <property type="evidence" value="ECO:0007669"/>
    <property type="project" value="InterPro"/>
</dbReference>
<name>A0A226DJQ6_FOLCA</name>
<evidence type="ECO:0008006" key="3">
    <source>
        <dbReference type="Google" id="ProtNLM"/>
    </source>
</evidence>
<dbReference type="AlphaFoldDB" id="A0A226DJQ6"/>
<proteinExistence type="predicted"/>